<sequence length="113" mass="12463">MEPLPAQGTQCNPLAVAINNSPSRGVTRVPVRNSVDQVLFQQDSQKLKDPINILEIKSHTHIISMLALSSFPQICIKTISHIQISIKAISTFSTDILPNQHTLSTTITTILHR</sequence>
<comment type="caution">
    <text evidence="1">The sequence shown here is derived from an EMBL/GenBank/DDBJ whole genome shotgun (WGS) entry which is preliminary data.</text>
</comment>
<accession>A0A7J7G148</accession>
<dbReference type="AlphaFoldDB" id="A0A7J7G148"/>
<evidence type="ECO:0000313" key="2">
    <source>
        <dbReference type="Proteomes" id="UP000593564"/>
    </source>
</evidence>
<proteinExistence type="predicted"/>
<dbReference type="Proteomes" id="UP000593564">
    <property type="component" value="Unassembled WGS sequence"/>
</dbReference>
<evidence type="ECO:0000313" key="1">
    <source>
        <dbReference type="EMBL" id="KAF5934430.1"/>
    </source>
</evidence>
<reference evidence="2" key="1">
    <citation type="journal article" date="2020" name="Nat. Commun.">
        <title>Genome assembly of wild tea tree DASZ reveals pedigree and selection history of tea varieties.</title>
        <authorList>
            <person name="Zhang W."/>
            <person name="Zhang Y."/>
            <person name="Qiu H."/>
            <person name="Guo Y."/>
            <person name="Wan H."/>
            <person name="Zhang X."/>
            <person name="Scossa F."/>
            <person name="Alseekh S."/>
            <person name="Zhang Q."/>
            <person name="Wang P."/>
            <person name="Xu L."/>
            <person name="Schmidt M.H."/>
            <person name="Jia X."/>
            <person name="Li D."/>
            <person name="Zhu A."/>
            <person name="Guo F."/>
            <person name="Chen W."/>
            <person name="Ni D."/>
            <person name="Usadel B."/>
            <person name="Fernie A.R."/>
            <person name="Wen W."/>
        </authorList>
    </citation>
    <scope>NUCLEOTIDE SEQUENCE [LARGE SCALE GENOMIC DNA]</scope>
    <source>
        <strain evidence="2">cv. G240</strain>
    </source>
</reference>
<organism evidence="1 2">
    <name type="scientific">Camellia sinensis</name>
    <name type="common">Tea plant</name>
    <name type="synonym">Thea sinensis</name>
    <dbReference type="NCBI Taxonomy" id="4442"/>
    <lineage>
        <taxon>Eukaryota</taxon>
        <taxon>Viridiplantae</taxon>
        <taxon>Streptophyta</taxon>
        <taxon>Embryophyta</taxon>
        <taxon>Tracheophyta</taxon>
        <taxon>Spermatophyta</taxon>
        <taxon>Magnoliopsida</taxon>
        <taxon>eudicotyledons</taxon>
        <taxon>Gunneridae</taxon>
        <taxon>Pentapetalae</taxon>
        <taxon>asterids</taxon>
        <taxon>Ericales</taxon>
        <taxon>Theaceae</taxon>
        <taxon>Camellia</taxon>
    </lineage>
</organism>
<gene>
    <name evidence="1" type="ORF">HYC85_030601</name>
</gene>
<dbReference type="EMBL" id="JACBKZ010000014">
    <property type="protein sequence ID" value="KAF5934430.1"/>
    <property type="molecule type" value="Genomic_DNA"/>
</dbReference>
<protein>
    <submittedName>
        <fullName evidence="1">Uncharacterized protein</fullName>
    </submittedName>
</protein>
<reference evidence="1 2" key="2">
    <citation type="submission" date="2020-07" db="EMBL/GenBank/DDBJ databases">
        <title>Genome assembly of wild tea tree DASZ reveals pedigree and selection history of tea varieties.</title>
        <authorList>
            <person name="Zhang W."/>
        </authorList>
    </citation>
    <scope>NUCLEOTIDE SEQUENCE [LARGE SCALE GENOMIC DNA]</scope>
    <source>
        <strain evidence="2">cv. G240</strain>
        <tissue evidence="1">Leaf</tissue>
    </source>
</reference>
<keyword evidence="2" id="KW-1185">Reference proteome</keyword>
<name>A0A7J7G148_CAMSI</name>